<sequence>MDIKCFSSMQLGRKSIATAHPVKVVGGRKYAIQVSVKAASLQVASSASNYSKDLTATILQAALSTGLASRLRAHKNISVDVRSTASGLVEGIFGGMCIKGELWETPLSLTAETIEVYVGELLLDYGALITKSTVALKNLPTGHCKIRLSATDLGNFMCHPLLHPISSKAVQGKSFAWDSSSVMIGRDASGAGFVDYEGTWESDDRIYKVRMIQSQMVAQWLHQPRLLGAPPTQHSVSPHALSHQLPLLLVLHTL</sequence>
<reference evidence="1 2" key="1">
    <citation type="submission" date="2017-08" db="EMBL/GenBank/DDBJ databases">
        <title>Acidophilic green algal genome provides insights into adaptation to an acidic environment.</title>
        <authorList>
            <person name="Hirooka S."/>
            <person name="Hirose Y."/>
            <person name="Kanesaki Y."/>
            <person name="Higuchi S."/>
            <person name="Fujiwara T."/>
            <person name="Onuma R."/>
            <person name="Era A."/>
            <person name="Ohbayashi R."/>
            <person name="Uzuka A."/>
            <person name="Nozaki H."/>
            <person name="Yoshikawa H."/>
            <person name="Miyagishima S.Y."/>
        </authorList>
    </citation>
    <scope>NUCLEOTIDE SEQUENCE [LARGE SCALE GENOMIC DNA]</scope>
    <source>
        <strain evidence="1 2">NIES-2499</strain>
    </source>
</reference>
<dbReference type="EMBL" id="BEGY01000032">
    <property type="protein sequence ID" value="GAX78409.1"/>
    <property type="molecule type" value="Genomic_DNA"/>
</dbReference>
<keyword evidence="2" id="KW-1185">Reference proteome</keyword>
<gene>
    <name evidence="1" type="ORF">CEUSTIGMA_g5851.t1</name>
</gene>
<dbReference type="OrthoDB" id="534295at2759"/>
<dbReference type="Proteomes" id="UP000232323">
    <property type="component" value="Unassembled WGS sequence"/>
</dbReference>
<organism evidence="1 2">
    <name type="scientific">Chlamydomonas eustigma</name>
    <dbReference type="NCBI Taxonomy" id="1157962"/>
    <lineage>
        <taxon>Eukaryota</taxon>
        <taxon>Viridiplantae</taxon>
        <taxon>Chlorophyta</taxon>
        <taxon>core chlorophytes</taxon>
        <taxon>Chlorophyceae</taxon>
        <taxon>CS clade</taxon>
        <taxon>Chlamydomonadales</taxon>
        <taxon>Chlamydomonadaceae</taxon>
        <taxon>Chlamydomonas</taxon>
    </lineage>
</organism>
<dbReference type="STRING" id="1157962.A0A250X651"/>
<dbReference type="AlphaFoldDB" id="A0A250X651"/>
<evidence type="ECO:0000313" key="2">
    <source>
        <dbReference type="Proteomes" id="UP000232323"/>
    </source>
</evidence>
<proteinExistence type="predicted"/>
<protein>
    <submittedName>
        <fullName evidence="1">Uncharacterized protein</fullName>
    </submittedName>
</protein>
<comment type="caution">
    <text evidence="1">The sequence shown here is derived from an EMBL/GenBank/DDBJ whole genome shotgun (WGS) entry which is preliminary data.</text>
</comment>
<evidence type="ECO:0000313" key="1">
    <source>
        <dbReference type="EMBL" id="GAX78409.1"/>
    </source>
</evidence>
<accession>A0A250X651</accession>
<name>A0A250X651_9CHLO</name>